<dbReference type="AlphaFoldDB" id="A0A0E9XWR6"/>
<keyword evidence="1" id="KW-0472">Membrane</keyword>
<sequence length="104" mass="12142">MFHLCMTFLCTFFSVLQSFFSLVLILVVYFVLFPLCFTLKSLLAIWDCFINKMFLFSSVSAAVNCYDSWRTDVGMNASIFKAILQNFMHYAQFVESRGKRLDKN</sequence>
<name>A0A0E9XWR6_ANGAN</name>
<reference evidence="2" key="2">
    <citation type="journal article" date="2015" name="Fish Shellfish Immunol.">
        <title>Early steps in the European eel (Anguilla anguilla)-Vibrio vulnificus interaction in the gills: Role of the RtxA13 toxin.</title>
        <authorList>
            <person name="Callol A."/>
            <person name="Pajuelo D."/>
            <person name="Ebbesson L."/>
            <person name="Teles M."/>
            <person name="MacKenzie S."/>
            <person name="Amaro C."/>
        </authorList>
    </citation>
    <scope>NUCLEOTIDE SEQUENCE</scope>
</reference>
<protein>
    <submittedName>
        <fullName evidence="2">Uncharacterized protein</fullName>
    </submittedName>
</protein>
<keyword evidence="1" id="KW-0812">Transmembrane</keyword>
<organism evidence="2">
    <name type="scientific">Anguilla anguilla</name>
    <name type="common">European freshwater eel</name>
    <name type="synonym">Muraena anguilla</name>
    <dbReference type="NCBI Taxonomy" id="7936"/>
    <lineage>
        <taxon>Eukaryota</taxon>
        <taxon>Metazoa</taxon>
        <taxon>Chordata</taxon>
        <taxon>Craniata</taxon>
        <taxon>Vertebrata</taxon>
        <taxon>Euteleostomi</taxon>
        <taxon>Actinopterygii</taxon>
        <taxon>Neopterygii</taxon>
        <taxon>Teleostei</taxon>
        <taxon>Anguilliformes</taxon>
        <taxon>Anguillidae</taxon>
        <taxon>Anguilla</taxon>
    </lineage>
</organism>
<proteinExistence type="predicted"/>
<reference evidence="2" key="1">
    <citation type="submission" date="2014-11" db="EMBL/GenBank/DDBJ databases">
        <authorList>
            <person name="Amaro Gonzalez C."/>
        </authorList>
    </citation>
    <scope>NUCLEOTIDE SEQUENCE</scope>
</reference>
<evidence type="ECO:0000313" key="2">
    <source>
        <dbReference type="EMBL" id="JAI06271.1"/>
    </source>
</evidence>
<dbReference type="EMBL" id="GBXM01002307">
    <property type="protein sequence ID" value="JAI06271.1"/>
    <property type="molecule type" value="Transcribed_RNA"/>
</dbReference>
<evidence type="ECO:0000256" key="1">
    <source>
        <dbReference type="SAM" id="Phobius"/>
    </source>
</evidence>
<feature type="transmembrane region" description="Helical" evidence="1">
    <location>
        <begin position="6"/>
        <end position="32"/>
    </location>
</feature>
<keyword evidence="1" id="KW-1133">Transmembrane helix</keyword>
<accession>A0A0E9XWR6</accession>